<name>A0A7H0GPB7_9BURK</name>
<dbReference type="PROSITE" id="PS51318">
    <property type="entry name" value="TAT"/>
    <property type="match status" value="1"/>
</dbReference>
<dbReference type="InterPro" id="IPR050682">
    <property type="entry name" value="ModA/WtpA"/>
</dbReference>
<evidence type="ECO:0000313" key="3">
    <source>
        <dbReference type="Proteomes" id="UP000516028"/>
    </source>
</evidence>
<keyword evidence="1" id="KW-0732">Signal</keyword>
<dbReference type="AlphaFoldDB" id="A0A7H0GPB7"/>
<dbReference type="Pfam" id="PF13531">
    <property type="entry name" value="SBP_bac_11"/>
    <property type="match status" value="1"/>
</dbReference>
<evidence type="ECO:0000313" key="2">
    <source>
        <dbReference type="EMBL" id="QNP50133.1"/>
    </source>
</evidence>
<dbReference type="GO" id="GO:0015689">
    <property type="term" value="P:molybdate ion transport"/>
    <property type="evidence" value="ECO:0007669"/>
    <property type="project" value="TreeGrafter"/>
</dbReference>
<dbReference type="KEGG" id="daer:H9K75_10060"/>
<dbReference type="GO" id="GO:0030973">
    <property type="term" value="F:molybdate ion binding"/>
    <property type="evidence" value="ECO:0007669"/>
    <property type="project" value="TreeGrafter"/>
</dbReference>
<dbReference type="SUPFAM" id="SSF53850">
    <property type="entry name" value="Periplasmic binding protein-like II"/>
    <property type="match status" value="1"/>
</dbReference>
<proteinExistence type="predicted"/>
<dbReference type="Proteomes" id="UP000516028">
    <property type="component" value="Chromosome"/>
</dbReference>
<feature type="signal peptide" evidence="1">
    <location>
        <begin position="1"/>
        <end position="32"/>
    </location>
</feature>
<sequence>MPQAVSITTQFTLGRRAWLLAAALLAAGCAQTPTSPVTDGGAAEAVRVMTSGGFAEAHQRLAPEFTQATGTRVETALGSSMGASPTSIPNRLEKGEVADVVILARPALDKLVEQTYVRPGSQVDLVRSAIGLSVKKGAPVPDISSEEKFRQVLLNAKSIAYSASASGTYYESAMLRKLGIHDQVMPKSRKILTERVGTIVARGEAEIGLQQVSELLPIEGTSFVGKIPESVQQYTIFSAGVATTSTNAKGLESLLRFYTSPAARKTIEATGLEPIAAQR</sequence>
<dbReference type="PANTHER" id="PTHR30632">
    <property type="entry name" value="MOLYBDATE-BINDING PERIPLASMIC PROTEIN"/>
    <property type="match status" value="1"/>
</dbReference>
<evidence type="ECO:0000256" key="1">
    <source>
        <dbReference type="SAM" id="SignalP"/>
    </source>
</evidence>
<feature type="chain" id="PRO_5028966680" evidence="1">
    <location>
        <begin position="33"/>
        <end position="279"/>
    </location>
</feature>
<dbReference type="InterPro" id="IPR006311">
    <property type="entry name" value="TAT_signal"/>
</dbReference>
<keyword evidence="3" id="KW-1185">Reference proteome</keyword>
<gene>
    <name evidence="2" type="ORF">H9K75_10060</name>
</gene>
<organism evidence="2 3">
    <name type="scientific">Diaphorobacter aerolatus</name>
    <dbReference type="NCBI Taxonomy" id="1288495"/>
    <lineage>
        <taxon>Bacteria</taxon>
        <taxon>Pseudomonadati</taxon>
        <taxon>Pseudomonadota</taxon>
        <taxon>Betaproteobacteria</taxon>
        <taxon>Burkholderiales</taxon>
        <taxon>Comamonadaceae</taxon>
        <taxon>Diaphorobacter</taxon>
    </lineage>
</organism>
<protein>
    <submittedName>
        <fullName evidence="2">Substrate-binding domain-containing protein</fullName>
    </submittedName>
</protein>
<dbReference type="EMBL" id="CP060783">
    <property type="protein sequence ID" value="QNP50133.1"/>
    <property type="molecule type" value="Genomic_DNA"/>
</dbReference>
<reference evidence="2 3" key="1">
    <citation type="submission" date="2020-08" db="EMBL/GenBank/DDBJ databases">
        <title>Genome sequence of Diaphorobacter aerolatus KACC 16536T.</title>
        <authorList>
            <person name="Hyun D.-W."/>
            <person name="Bae J.-W."/>
        </authorList>
    </citation>
    <scope>NUCLEOTIDE SEQUENCE [LARGE SCALE GENOMIC DNA]</scope>
    <source>
        <strain evidence="2 3">KACC 16536</strain>
    </source>
</reference>
<dbReference type="PANTHER" id="PTHR30632:SF11">
    <property type="entry name" value="BLR4797 PROTEIN"/>
    <property type="match status" value="1"/>
</dbReference>
<accession>A0A7H0GPB7</accession>
<dbReference type="Gene3D" id="3.40.190.10">
    <property type="entry name" value="Periplasmic binding protein-like II"/>
    <property type="match status" value="2"/>
</dbReference>